<dbReference type="OrthoDB" id="6146839at2759"/>
<feature type="non-terminal residue" evidence="2">
    <location>
        <position position="50"/>
    </location>
</feature>
<dbReference type="AlphaFoldDB" id="A0A4Y2BTB1"/>
<feature type="compositionally biased region" description="Basic and acidic residues" evidence="1">
    <location>
        <begin position="34"/>
        <end position="50"/>
    </location>
</feature>
<evidence type="ECO:0008006" key="4">
    <source>
        <dbReference type="Google" id="ProtNLM"/>
    </source>
</evidence>
<sequence>MLTSRHFPDVIPATEKKSNPTRQCTLCSRKRDSRGKPVRKETRHQCTECQ</sequence>
<feature type="region of interest" description="Disordered" evidence="1">
    <location>
        <begin position="1"/>
        <end position="50"/>
    </location>
</feature>
<proteinExistence type="predicted"/>
<dbReference type="EMBL" id="BGPR01236704">
    <property type="protein sequence ID" value="GBL95298.1"/>
    <property type="molecule type" value="Genomic_DNA"/>
</dbReference>
<evidence type="ECO:0000313" key="3">
    <source>
        <dbReference type="Proteomes" id="UP000499080"/>
    </source>
</evidence>
<protein>
    <recommendedName>
        <fullName evidence="4">PiggyBac transposable element-derived protein 4 C-terminal zinc-ribbon domain-containing protein</fullName>
    </recommendedName>
</protein>
<gene>
    <name evidence="2" type="ORF">AVEN_149431_1</name>
</gene>
<name>A0A4Y2BTB1_ARAVE</name>
<accession>A0A4Y2BTB1</accession>
<reference evidence="2 3" key="1">
    <citation type="journal article" date="2019" name="Sci. Rep.">
        <title>Orb-weaving spider Araneus ventricosus genome elucidates the spidroin gene catalogue.</title>
        <authorList>
            <person name="Kono N."/>
            <person name="Nakamura H."/>
            <person name="Ohtoshi R."/>
            <person name="Moran D.A.P."/>
            <person name="Shinohara A."/>
            <person name="Yoshida Y."/>
            <person name="Fujiwara M."/>
            <person name="Mori M."/>
            <person name="Tomita M."/>
            <person name="Arakawa K."/>
        </authorList>
    </citation>
    <scope>NUCLEOTIDE SEQUENCE [LARGE SCALE GENOMIC DNA]</scope>
</reference>
<dbReference type="Proteomes" id="UP000499080">
    <property type="component" value="Unassembled WGS sequence"/>
</dbReference>
<evidence type="ECO:0000256" key="1">
    <source>
        <dbReference type="SAM" id="MobiDB-lite"/>
    </source>
</evidence>
<keyword evidence="3" id="KW-1185">Reference proteome</keyword>
<comment type="caution">
    <text evidence="2">The sequence shown here is derived from an EMBL/GenBank/DDBJ whole genome shotgun (WGS) entry which is preliminary data.</text>
</comment>
<organism evidence="2 3">
    <name type="scientific">Araneus ventricosus</name>
    <name type="common">Orbweaver spider</name>
    <name type="synonym">Epeira ventricosa</name>
    <dbReference type="NCBI Taxonomy" id="182803"/>
    <lineage>
        <taxon>Eukaryota</taxon>
        <taxon>Metazoa</taxon>
        <taxon>Ecdysozoa</taxon>
        <taxon>Arthropoda</taxon>
        <taxon>Chelicerata</taxon>
        <taxon>Arachnida</taxon>
        <taxon>Araneae</taxon>
        <taxon>Araneomorphae</taxon>
        <taxon>Entelegynae</taxon>
        <taxon>Araneoidea</taxon>
        <taxon>Araneidae</taxon>
        <taxon>Araneus</taxon>
    </lineage>
</organism>
<evidence type="ECO:0000313" key="2">
    <source>
        <dbReference type="EMBL" id="GBL95298.1"/>
    </source>
</evidence>